<keyword evidence="2" id="KW-0813">Transport</keyword>
<protein>
    <submittedName>
        <fullName evidence="9">ABC transporter permease DevC</fullName>
    </submittedName>
</protein>
<reference evidence="9" key="1">
    <citation type="submission" date="2021-06" db="EMBL/GenBank/DDBJ databases">
        <title>Elioraea tepida, sp. nov., a moderately thermophilic aerobic anoxygenic phototrophic bacterium isolated from an alkaline siliceous hot spring mat community in Yellowstone National Park, WY, USA.</title>
        <authorList>
            <person name="Saini M.K."/>
            <person name="Yoshida S."/>
            <person name="Sebastian A."/>
            <person name="Hirose S."/>
            <person name="Hara E."/>
            <person name="Tamaki H."/>
            <person name="Soulier N.T."/>
            <person name="Albert I."/>
            <person name="Hanada S."/>
            <person name="Bryant D.A."/>
            <person name="Tank M."/>
        </authorList>
    </citation>
    <scope>NUCLEOTIDE SEQUENCE</scope>
    <source>
        <strain evidence="9">MS-P2</strain>
    </source>
</reference>
<feature type="transmembrane region" description="Helical" evidence="7">
    <location>
        <begin position="360"/>
        <end position="378"/>
    </location>
</feature>
<keyword evidence="4 7" id="KW-0812">Transmembrane</keyword>
<evidence type="ECO:0000256" key="6">
    <source>
        <dbReference type="ARBA" id="ARBA00023136"/>
    </source>
</evidence>
<comment type="subcellular location">
    <subcellularLocation>
        <location evidence="1">Cell membrane</location>
        <topology evidence="1">Multi-pass membrane protein</topology>
    </subcellularLocation>
</comment>
<dbReference type="PANTHER" id="PTHR43738:SF1">
    <property type="entry name" value="HEMIN TRANSPORT SYSTEM PERMEASE PROTEIN HRTB-RELATED"/>
    <property type="match status" value="1"/>
</dbReference>
<dbReference type="GO" id="GO:0005886">
    <property type="term" value="C:plasma membrane"/>
    <property type="evidence" value="ECO:0007669"/>
    <property type="project" value="UniProtKB-SubCell"/>
</dbReference>
<dbReference type="KEGG" id="elio:KO353_09485"/>
<evidence type="ECO:0000256" key="5">
    <source>
        <dbReference type="ARBA" id="ARBA00022989"/>
    </source>
</evidence>
<evidence type="ECO:0000313" key="9">
    <source>
        <dbReference type="EMBL" id="QXM23560.1"/>
    </source>
</evidence>
<dbReference type="RefSeq" id="WP_218284425.1">
    <property type="nucleotide sequence ID" value="NZ_CP076448.1"/>
</dbReference>
<feature type="transmembrane region" description="Helical" evidence="7">
    <location>
        <begin position="25"/>
        <end position="45"/>
    </location>
</feature>
<feature type="transmembrane region" description="Helical" evidence="7">
    <location>
        <begin position="267"/>
        <end position="291"/>
    </location>
</feature>
<keyword evidence="10" id="KW-1185">Reference proteome</keyword>
<keyword evidence="5 7" id="KW-1133">Transmembrane helix</keyword>
<dbReference type="InterPro" id="IPR051125">
    <property type="entry name" value="ABC-4/HrtB_transporter"/>
</dbReference>
<name>A0A975YI99_9PROT</name>
<feature type="domain" description="ABC3 transporter permease C-terminal" evidence="8">
    <location>
        <begin position="275"/>
        <end position="386"/>
    </location>
</feature>
<dbReference type="NCBIfam" id="TIGR01185">
    <property type="entry name" value="devC"/>
    <property type="match status" value="1"/>
</dbReference>
<keyword evidence="6 7" id="KW-0472">Membrane</keyword>
<accession>A0A975YI99</accession>
<dbReference type="AlphaFoldDB" id="A0A975YI99"/>
<dbReference type="PIRSF" id="PIRSF031773">
    <property type="entry name" value="DevC"/>
    <property type="match status" value="1"/>
</dbReference>
<feature type="transmembrane region" description="Helical" evidence="7">
    <location>
        <begin position="312"/>
        <end position="331"/>
    </location>
</feature>
<evidence type="ECO:0000259" key="8">
    <source>
        <dbReference type="Pfam" id="PF02687"/>
    </source>
</evidence>
<evidence type="ECO:0000256" key="2">
    <source>
        <dbReference type="ARBA" id="ARBA00022448"/>
    </source>
</evidence>
<dbReference type="PANTHER" id="PTHR43738">
    <property type="entry name" value="ABC TRANSPORTER, MEMBRANE PROTEIN"/>
    <property type="match status" value="1"/>
</dbReference>
<organism evidence="9 10">
    <name type="scientific">Elioraea tepida</name>
    <dbReference type="NCBI Taxonomy" id="2843330"/>
    <lineage>
        <taxon>Bacteria</taxon>
        <taxon>Pseudomonadati</taxon>
        <taxon>Pseudomonadota</taxon>
        <taxon>Alphaproteobacteria</taxon>
        <taxon>Acetobacterales</taxon>
        <taxon>Elioraeaceae</taxon>
        <taxon>Elioraea</taxon>
    </lineage>
</organism>
<dbReference type="Proteomes" id="UP000694001">
    <property type="component" value="Chromosome"/>
</dbReference>
<evidence type="ECO:0000256" key="4">
    <source>
        <dbReference type="ARBA" id="ARBA00022692"/>
    </source>
</evidence>
<evidence type="ECO:0000256" key="1">
    <source>
        <dbReference type="ARBA" id="ARBA00004651"/>
    </source>
</evidence>
<dbReference type="InterPro" id="IPR005891">
    <property type="entry name" value="DevC"/>
</dbReference>
<dbReference type="EMBL" id="CP076448">
    <property type="protein sequence ID" value="QXM23560.1"/>
    <property type="molecule type" value="Genomic_DNA"/>
</dbReference>
<gene>
    <name evidence="9" type="primary">devC</name>
    <name evidence="9" type="ORF">KO353_09485</name>
</gene>
<evidence type="ECO:0000256" key="7">
    <source>
        <dbReference type="SAM" id="Phobius"/>
    </source>
</evidence>
<dbReference type="Pfam" id="PF02687">
    <property type="entry name" value="FtsX"/>
    <property type="match status" value="1"/>
</dbReference>
<proteinExistence type="predicted"/>
<dbReference type="InterPro" id="IPR003838">
    <property type="entry name" value="ABC3_permease_C"/>
</dbReference>
<keyword evidence="3" id="KW-1003">Cell membrane</keyword>
<evidence type="ECO:0000313" key="10">
    <source>
        <dbReference type="Proteomes" id="UP000694001"/>
    </source>
</evidence>
<evidence type="ECO:0000256" key="3">
    <source>
        <dbReference type="ARBA" id="ARBA00022475"/>
    </source>
</evidence>
<sequence length="390" mass="42490">MTGAARWLLPARLAWRQLRHEPARLAAALSGVLFACLLIFMQLGFMDALFDSAVKPQEGMTADLYILNTQTEALWRTQAFPRARLMQALGVEGVARVTPLYVGNAAWKNPETALKRTLLVFGIDPVSGLLAFDGLDEAGLEAIRKRDVILFDERGKPVFGPIPELLREGRLWGELNNRRVEVGGLFRLGPTFGAEGHAIVSDTTFLSLFPNRTRDHVDLGAIFLSSGAEAAEVKTRIATLLGPDVMVLTHAELVAFEKRYWADVAPIGFIFGLGVVIGLVVGCVIVYQILFSDISRHLGEYATLKAMGYSNLYLARVVMGAAAILAIAGYVPGWLASKGLYALATAKIFIPLTLDLEKSVLVFVLVFGMCVVSGLLAIRKLRDANPADMF</sequence>